<dbReference type="Proteomes" id="UP000483293">
    <property type="component" value="Unassembled WGS sequence"/>
</dbReference>
<gene>
    <name evidence="1" type="ORF">GFD21_10255</name>
</gene>
<organism evidence="1 2">
    <name type="scientific">Bifidobacterium platyrrhinorum</name>
    <dbReference type="NCBI Taxonomy" id="2661628"/>
    <lineage>
        <taxon>Bacteria</taxon>
        <taxon>Bacillati</taxon>
        <taxon>Actinomycetota</taxon>
        <taxon>Actinomycetes</taxon>
        <taxon>Bifidobacteriales</taxon>
        <taxon>Bifidobacteriaceae</taxon>
        <taxon>Bifidobacterium</taxon>
    </lineage>
</organism>
<comment type="caution">
    <text evidence="1">The sequence shown here is derived from an EMBL/GenBank/DDBJ whole genome shotgun (WGS) entry which is preliminary data.</text>
</comment>
<keyword evidence="2" id="KW-1185">Reference proteome</keyword>
<dbReference type="EMBL" id="WHZV01000012">
    <property type="protein sequence ID" value="NEG56127.1"/>
    <property type="molecule type" value="Genomic_DNA"/>
</dbReference>
<evidence type="ECO:0000313" key="1">
    <source>
        <dbReference type="EMBL" id="NEG56127.1"/>
    </source>
</evidence>
<proteinExistence type="predicted"/>
<sequence length="79" mass="9389">MARIDDCTVFQCDRCKTIKWYPPTDEDGMKEWYSTTRYDANNAGHEYLFCLNCWQEYLNKLKDADNAFDSWMQNAGVRS</sequence>
<reference evidence="1 2" key="1">
    <citation type="submission" date="2019-10" db="EMBL/GenBank/DDBJ databases">
        <title>Bifidobacterium from non-human primates.</title>
        <authorList>
            <person name="Modesto M."/>
        </authorList>
    </citation>
    <scope>NUCLEOTIDE SEQUENCE [LARGE SCALE GENOMIC DNA]</scope>
    <source>
        <strain evidence="1 2">SMA15</strain>
    </source>
</reference>
<evidence type="ECO:0000313" key="2">
    <source>
        <dbReference type="Proteomes" id="UP000483293"/>
    </source>
</evidence>
<name>A0A6L9SU37_9BIFI</name>
<dbReference type="AlphaFoldDB" id="A0A6L9SU37"/>
<dbReference type="RefSeq" id="WP_163197886.1">
    <property type="nucleotide sequence ID" value="NZ_WHZV01000012.1"/>
</dbReference>
<accession>A0A6L9SU37</accession>
<protein>
    <submittedName>
        <fullName evidence="1">Uncharacterized protein</fullName>
    </submittedName>
</protein>